<keyword evidence="2" id="KW-0479">Metal-binding</keyword>
<dbReference type="Pfam" id="PF09243">
    <property type="entry name" value="Rsm22"/>
    <property type="match status" value="1"/>
</dbReference>
<keyword evidence="6" id="KW-0496">Mitochondrion</keyword>
<comment type="subcellular location">
    <subcellularLocation>
        <location evidence="1">Mitochondrion</location>
    </subcellularLocation>
</comment>
<dbReference type="AlphaFoldDB" id="A0A1Y1Z4K1"/>
<dbReference type="STRING" id="1314790.A0A1Y1Z4K1"/>
<dbReference type="InterPro" id="IPR052571">
    <property type="entry name" value="Mt_RNA_Methyltransferase"/>
</dbReference>
<evidence type="ECO:0000313" key="8">
    <source>
        <dbReference type="EMBL" id="ORY05222.1"/>
    </source>
</evidence>
<evidence type="ECO:0000313" key="9">
    <source>
        <dbReference type="Proteomes" id="UP000193498"/>
    </source>
</evidence>
<name>A0A1Y1Z4K1_9FUNG</name>
<dbReference type="GO" id="GO:0005763">
    <property type="term" value="C:mitochondrial small ribosomal subunit"/>
    <property type="evidence" value="ECO:0007669"/>
    <property type="project" value="TreeGrafter"/>
</dbReference>
<dbReference type="GO" id="GO:0003735">
    <property type="term" value="F:structural constituent of ribosome"/>
    <property type="evidence" value="ECO:0007669"/>
    <property type="project" value="TreeGrafter"/>
</dbReference>
<keyword evidence="5" id="KW-0411">Iron-sulfur</keyword>
<feature type="non-terminal residue" evidence="8">
    <location>
        <position position="1"/>
    </location>
</feature>
<dbReference type="CDD" id="cd02440">
    <property type="entry name" value="AdoMet_MTases"/>
    <property type="match status" value="1"/>
</dbReference>
<dbReference type="GO" id="GO:0008168">
    <property type="term" value="F:methyltransferase activity"/>
    <property type="evidence" value="ECO:0007669"/>
    <property type="project" value="InterPro"/>
</dbReference>
<feature type="non-terminal residue" evidence="8">
    <location>
        <position position="384"/>
    </location>
</feature>
<dbReference type="InParanoid" id="A0A1Y1Z4K1"/>
<keyword evidence="3" id="KW-0809">Transit peptide</keyword>
<dbReference type="EMBL" id="MCFE01000027">
    <property type="protein sequence ID" value="ORY05222.1"/>
    <property type="molecule type" value="Genomic_DNA"/>
</dbReference>
<dbReference type="PANTHER" id="PTHR13184">
    <property type="entry name" value="37S RIBOSOMAL PROTEIN S22"/>
    <property type="match status" value="1"/>
</dbReference>
<protein>
    <submittedName>
        <fullName evidence="8">Rsm22-domain-containing protein</fullName>
    </submittedName>
</protein>
<dbReference type="InterPro" id="IPR029063">
    <property type="entry name" value="SAM-dependent_MTases_sf"/>
</dbReference>
<dbReference type="GO" id="GO:0051536">
    <property type="term" value="F:iron-sulfur cluster binding"/>
    <property type="evidence" value="ECO:0007669"/>
    <property type="project" value="UniProtKB-KW"/>
</dbReference>
<accession>A0A1Y1Z4K1</accession>
<dbReference type="InterPro" id="IPR015324">
    <property type="entry name" value="Ribosomal_Rsm22-like"/>
</dbReference>
<evidence type="ECO:0000256" key="6">
    <source>
        <dbReference type="ARBA" id="ARBA00023128"/>
    </source>
</evidence>
<dbReference type="PANTHER" id="PTHR13184:SF5">
    <property type="entry name" value="METHYLTRANSFERASE-LIKE PROTEIN 17, MITOCHONDRIAL"/>
    <property type="match status" value="1"/>
</dbReference>
<evidence type="ECO:0000256" key="1">
    <source>
        <dbReference type="ARBA" id="ARBA00004173"/>
    </source>
</evidence>
<comment type="function">
    <text evidence="7">Mitochondrial ribosome (mitoribosome) assembly factor. Binds at the interface of the head and body domains of the mitochondrial small ribosomal subunit (mt-SSU), occluding the mRNA channel and preventing compaction of the head domain towards the body. Probable inactive methyltransferase: retains the characteristic folding and ability to bind S-adenosyl-L-methionine, but it probably lost its methyltransferase activity.</text>
</comment>
<proteinExistence type="predicted"/>
<evidence type="ECO:0000256" key="2">
    <source>
        <dbReference type="ARBA" id="ARBA00022723"/>
    </source>
</evidence>
<evidence type="ECO:0000256" key="4">
    <source>
        <dbReference type="ARBA" id="ARBA00023004"/>
    </source>
</evidence>
<keyword evidence="9" id="KW-1185">Reference proteome</keyword>
<dbReference type="Proteomes" id="UP000193498">
    <property type="component" value="Unassembled WGS sequence"/>
</dbReference>
<keyword evidence="4" id="KW-0408">Iron</keyword>
<gene>
    <name evidence="8" type="ORF">K493DRAFT_198704</name>
</gene>
<dbReference type="OrthoDB" id="421327at2759"/>
<evidence type="ECO:0000256" key="5">
    <source>
        <dbReference type="ARBA" id="ARBA00023014"/>
    </source>
</evidence>
<sequence length="384" mass="43279">SAEESFQRGTPEGEFGRNRIGAVVLPNELSTAIDEVLHDKDKQLLRVDAIRIFDSLRSTSAVQPYYLQYGMRETWGYLAARMPTTYASICFVFQELCKRLPDFKPINALDFGTGPGTAIWAAREYFGKSVKRYHGVDISDSMLTAAEALIEKSTIPNVTFERYFSYNPKEGKSDLVISAFSLSELPNDGIRQSTLEALWNKTADVLVLVERGTPEGFRIISFARQHLLSRANKVYEPGVSQKSGREGQSTGAHVVAPCPHDGVCPMVNSSTWCHYSQRLQRPRVLMKTKHAKTNIEDVHFSYVVLRKGPRPEMQSTGTKDIVKDAYHWPRLVRAPLKRGGHVVMDLCSSSKFIERMIIPKSQGKLEYRDARKASWGDIFPHCSK</sequence>
<evidence type="ECO:0000256" key="3">
    <source>
        <dbReference type="ARBA" id="ARBA00022946"/>
    </source>
</evidence>
<dbReference type="GO" id="GO:0006412">
    <property type="term" value="P:translation"/>
    <property type="evidence" value="ECO:0007669"/>
    <property type="project" value="InterPro"/>
</dbReference>
<dbReference type="SUPFAM" id="SSF53335">
    <property type="entry name" value="S-adenosyl-L-methionine-dependent methyltransferases"/>
    <property type="match status" value="1"/>
</dbReference>
<organism evidence="8 9">
    <name type="scientific">Basidiobolus meristosporus CBS 931.73</name>
    <dbReference type="NCBI Taxonomy" id="1314790"/>
    <lineage>
        <taxon>Eukaryota</taxon>
        <taxon>Fungi</taxon>
        <taxon>Fungi incertae sedis</taxon>
        <taxon>Zoopagomycota</taxon>
        <taxon>Entomophthoromycotina</taxon>
        <taxon>Basidiobolomycetes</taxon>
        <taxon>Basidiobolales</taxon>
        <taxon>Basidiobolaceae</taxon>
        <taxon>Basidiobolus</taxon>
    </lineage>
</organism>
<reference evidence="8 9" key="1">
    <citation type="submission" date="2016-07" db="EMBL/GenBank/DDBJ databases">
        <title>Pervasive Adenine N6-methylation of Active Genes in Fungi.</title>
        <authorList>
            <consortium name="DOE Joint Genome Institute"/>
            <person name="Mondo S.J."/>
            <person name="Dannebaum R.O."/>
            <person name="Kuo R.C."/>
            <person name="Labutti K."/>
            <person name="Haridas S."/>
            <person name="Kuo A."/>
            <person name="Salamov A."/>
            <person name="Ahrendt S.R."/>
            <person name="Lipzen A."/>
            <person name="Sullivan W."/>
            <person name="Andreopoulos W.B."/>
            <person name="Clum A."/>
            <person name="Lindquist E."/>
            <person name="Daum C."/>
            <person name="Ramamoorthy G.K."/>
            <person name="Gryganskyi A."/>
            <person name="Culley D."/>
            <person name="Magnuson J.K."/>
            <person name="James T.Y."/>
            <person name="O'Malley M.A."/>
            <person name="Stajich J.E."/>
            <person name="Spatafora J.W."/>
            <person name="Visel A."/>
            <person name="Grigoriev I.V."/>
        </authorList>
    </citation>
    <scope>NUCLEOTIDE SEQUENCE [LARGE SCALE GENOMIC DNA]</scope>
    <source>
        <strain evidence="8 9">CBS 931.73</strain>
    </source>
</reference>
<comment type="caution">
    <text evidence="8">The sequence shown here is derived from an EMBL/GenBank/DDBJ whole genome shotgun (WGS) entry which is preliminary data.</text>
</comment>
<dbReference type="Gene3D" id="3.40.50.150">
    <property type="entry name" value="Vaccinia Virus protein VP39"/>
    <property type="match status" value="1"/>
</dbReference>
<evidence type="ECO:0000256" key="7">
    <source>
        <dbReference type="ARBA" id="ARBA00045681"/>
    </source>
</evidence>
<dbReference type="GO" id="GO:0046872">
    <property type="term" value="F:metal ion binding"/>
    <property type="evidence" value="ECO:0007669"/>
    <property type="project" value="UniProtKB-KW"/>
</dbReference>